<feature type="transmembrane region" description="Helical" evidence="8">
    <location>
        <begin position="219"/>
        <end position="239"/>
    </location>
</feature>
<dbReference type="InParanoid" id="G8ZS56"/>
<dbReference type="OrthoDB" id="440553at2759"/>
<evidence type="ECO:0000256" key="1">
    <source>
        <dbReference type="ARBA" id="ARBA00004141"/>
    </source>
</evidence>
<keyword evidence="11" id="KW-1185">Reference proteome</keyword>
<accession>G8ZS56</accession>
<gene>
    <name evidence="10" type="primary">TDEL0C04590</name>
    <name evidence="10" type="ORF">TDEL_0C04590</name>
</gene>
<evidence type="ECO:0000256" key="4">
    <source>
        <dbReference type="ARBA" id="ARBA00022989"/>
    </source>
</evidence>
<organism evidence="10 11">
    <name type="scientific">Torulaspora delbrueckii</name>
    <name type="common">Yeast</name>
    <name type="synonym">Candida colliculosa</name>
    <dbReference type="NCBI Taxonomy" id="4950"/>
    <lineage>
        <taxon>Eukaryota</taxon>
        <taxon>Fungi</taxon>
        <taxon>Dikarya</taxon>
        <taxon>Ascomycota</taxon>
        <taxon>Saccharomycotina</taxon>
        <taxon>Saccharomycetes</taxon>
        <taxon>Saccharomycetales</taxon>
        <taxon>Saccharomycetaceae</taxon>
        <taxon>Torulaspora</taxon>
    </lineage>
</organism>
<evidence type="ECO:0000313" key="11">
    <source>
        <dbReference type="Proteomes" id="UP000005627"/>
    </source>
</evidence>
<keyword evidence="4 8" id="KW-1133">Transmembrane helix</keyword>
<dbReference type="InterPro" id="IPR011701">
    <property type="entry name" value="MFS"/>
</dbReference>
<dbReference type="STRING" id="1076872.G8ZS56"/>
<sequence>MSNESIENDDISIESGEVPRLIHGDDSTKHGDMVMTNDKPIENNGTISRNEAPYTLLSYGQKWGMVALLTMCTFWSSLGSPIYYPALRQLEKEFNIDEDKVNVTVVVYLLFQGIAPTFSGGLADIYGRRPVIVIGMIIYVAVSVGLACSNSYGVLVFLRILQSACISPTIAISSGFVGDFTLKFERGTFVGATSGFALLGQAFGSLIGAALAAAWDWRAIFWFLVIGCGVCMLIIFTLLPETKRTLVGNLSVKPKNILNRAPIFLLKPVQKRFKYDNPDYDTLDPNVPKLDLTSALKITAQPEIILSLFPAGLQFAMWTLMLSAISSELSANPYNYKLTIIGVCYLPAGIGGLVGSFITGRIIDIFYRKLTKKFEQDKENGTIPQETEFNVIRARLLAGVPQNFIAVVSFLLFGWSVDKGWRIPAVLITSCVSSFCAMSTLSTSSTLLVDLYPGKSSTATSCFNFIRCTLSAIFMGCFAKMKTSMTVGGTFTFMCGLVFIGNFLLLIPMRYGMKWRNERALKAELKSSM</sequence>
<dbReference type="PROSITE" id="PS00216">
    <property type="entry name" value="SUGAR_TRANSPORT_1"/>
    <property type="match status" value="1"/>
</dbReference>
<dbReference type="HOGENOM" id="CLU_008455_8_4_1"/>
<dbReference type="GO" id="GO:0015565">
    <property type="term" value="F:threonine efflux transmembrane transporter activity"/>
    <property type="evidence" value="ECO:0007669"/>
    <property type="project" value="EnsemblFungi"/>
</dbReference>
<feature type="transmembrane region" description="Helical" evidence="8">
    <location>
        <begin position="103"/>
        <end position="123"/>
    </location>
</feature>
<dbReference type="CDD" id="cd17323">
    <property type="entry name" value="MFS_Tpo1_MDR_like"/>
    <property type="match status" value="1"/>
</dbReference>
<dbReference type="InterPro" id="IPR005829">
    <property type="entry name" value="Sugar_transporter_CS"/>
</dbReference>
<feature type="transmembrane region" description="Helical" evidence="8">
    <location>
        <begin position="487"/>
        <end position="507"/>
    </location>
</feature>
<feature type="transmembrane region" description="Helical" evidence="8">
    <location>
        <begin position="160"/>
        <end position="182"/>
    </location>
</feature>
<evidence type="ECO:0000256" key="8">
    <source>
        <dbReference type="SAM" id="Phobius"/>
    </source>
</evidence>
<evidence type="ECO:0000256" key="2">
    <source>
        <dbReference type="ARBA" id="ARBA00022448"/>
    </source>
</evidence>
<feature type="compositionally biased region" description="Basic and acidic residues" evidence="7">
    <location>
        <begin position="20"/>
        <end position="32"/>
    </location>
</feature>
<feature type="domain" description="Major facilitator superfamily (MFS) profile" evidence="9">
    <location>
        <begin position="65"/>
        <end position="513"/>
    </location>
</feature>
<evidence type="ECO:0000256" key="5">
    <source>
        <dbReference type="ARBA" id="ARBA00023136"/>
    </source>
</evidence>
<dbReference type="RefSeq" id="XP_003680559.1">
    <property type="nucleotide sequence ID" value="XM_003680511.1"/>
</dbReference>
<keyword evidence="2" id="KW-0813">Transport</keyword>
<dbReference type="GO" id="GO:0032973">
    <property type="term" value="P:amino acid export across plasma membrane"/>
    <property type="evidence" value="ECO:0007669"/>
    <property type="project" value="EnsemblFungi"/>
</dbReference>
<dbReference type="EMBL" id="HE616744">
    <property type="protein sequence ID" value="CCE91348.1"/>
    <property type="molecule type" value="Genomic_DNA"/>
</dbReference>
<keyword evidence="3 8" id="KW-0812">Transmembrane</keyword>
<dbReference type="PROSITE" id="PS50850">
    <property type="entry name" value="MFS"/>
    <property type="match status" value="1"/>
</dbReference>
<feature type="transmembrane region" description="Helical" evidence="8">
    <location>
        <begin position="63"/>
        <end position="83"/>
    </location>
</feature>
<feature type="transmembrane region" description="Helical" evidence="8">
    <location>
        <begin position="189"/>
        <end position="213"/>
    </location>
</feature>
<dbReference type="GO" id="GO:0008028">
    <property type="term" value="F:monocarboxylic acid transmembrane transporter activity"/>
    <property type="evidence" value="ECO:0007669"/>
    <property type="project" value="EnsemblFungi"/>
</dbReference>
<feature type="transmembrane region" description="Helical" evidence="8">
    <location>
        <begin position="338"/>
        <end position="363"/>
    </location>
</feature>
<proteinExistence type="inferred from homology"/>
<feature type="transmembrane region" description="Helical" evidence="8">
    <location>
        <begin position="396"/>
        <end position="417"/>
    </location>
</feature>
<dbReference type="AlphaFoldDB" id="G8ZS56"/>
<dbReference type="PANTHER" id="PTHR23502:SF51">
    <property type="entry name" value="QUINIDINE RESISTANCE PROTEIN 1-RELATED"/>
    <property type="match status" value="1"/>
</dbReference>
<keyword evidence="5 8" id="KW-0472">Membrane</keyword>
<feature type="region of interest" description="Disordered" evidence="7">
    <location>
        <begin position="17"/>
        <end position="46"/>
    </location>
</feature>
<comment type="similarity">
    <text evidence="6">Belongs to the major facilitator superfamily. CAR1 family.</text>
</comment>
<name>G8ZS56_TORDE</name>
<protein>
    <recommendedName>
        <fullName evidence="9">Major facilitator superfamily (MFS) profile domain-containing protein</fullName>
    </recommendedName>
</protein>
<evidence type="ECO:0000256" key="6">
    <source>
        <dbReference type="ARBA" id="ARBA00038347"/>
    </source>
</evidence>
<reference evidence="10 11" key="1">
    <citation type="journal article" date="2011" name="Proc. Natl. Acad. Sci. U.S.A.">
        <title>Evolutionary erosion of yeast sex chromosomes by mating-type switching accidents.</title>
        <authorList>
            <person name="Gordon J.L."/>
            <person name="Armisen D."/>
            <person name="Proux-Wera E."/>
            <person name="Oheigeartaigh S.S."/>
            <person name="Byrne K.P."/>
            <person name="Wolfe K.H."/>
        </authorList>
    </citation>
    <scope>NUCLEOTIDE SEQUENCE [LARGE SCALE GENOMIC DNA]</scope>
    <source>
        <strain evidence="11">ATCC 10662 / CBS 1146 / NBRC 0425 / NCYC 2629 / NRRL Y-866</strain>
    </source>
</reference>
<dbReference type="FunCoup" id="G8ZS56">
    <property type="interactions" value="79"/>
</dbReference>
<comment type="subcellular location">
    <subcellularLocation>
        <location evidence="1">Membrane</location>
        <topology evidence="1">Multi-pass membrane protein</topology>
    </subcellularLocation>
</comment>
<dbReference type="InterPro" id="IPR036259">
    <property type="entry name" value="MFS_trans_sf"/>
</dbReference>
<dbReference type="Gene3D" id="1.20.1250.20">
    <property type="entry name" value="MFS general substrate transporter like domains"/>
    <property type="match status" value="1"/>
</dbReference>
<dbReference type="PANTHER" id="PTHR23502">
    <property type="entry name" value="MAJOR FACILITATOR SUPERFAMILY"/>
    <property type="match status" value="1"/>
</dbReference>
<evidence type="ECO:0000256" key="7">
    <source>
        <dbReference type="SAM" id="MobiDB-lite"/>
    </source>
</evidence>
<dbReference type="InterPro" id="IPR020846">
    <property type="entry name" value="MFS_dom"/>
</dbReference>
<evidence type="ECO:0000313" key="10">
    <source>
        <dbReference type="EMBL" id="CCE91348.1"/>
    </source>
</evidence>
<dbReference type="GO" id="GO:0005886">
    <property type="term" value="C:plasma membrane"/>
    <property type="evidence" value="ECO:0007669"/>
    <property type="project" value="EnsemblFungi"/>
</dbReference>
<evidence type="ECO:0000256" key="3">
    <source>
        <dbReference type="ARBA" id="ARBA00022692"/>
    </source>
</evidence>
<feature type="transmembrane region" description="Helical" evidence="8">
    <location>
        <begin position="130"/>
        <end position="154"/>
    </location>
</feature>
<dbReference type="SUPFAM" id="SSF103473">
    <property type="entry name" value="MFS general substrate transporter"/>
    <property type="match status" value="1"/>
</dbReference>
<dbReference type="GO" id="GO:0042910">
    <property type="term" value="F:xenobiotic transmembrane transporter activity"/>
    <property type="evidence" value="ECO:0007669"/>
    <property type="project" value="EnsemblFungi"/>
</dbReference>
<dbReference type="Pfam" id="PF07690">
    <property type="entry name" value="MFS_1"/>
    <property type="match status" value="1"/>
</dbReference>
<dbReference type="KEGG" id="tdl:TDEL_0C04590"/>
<feature type="transmembrane region" description="Helical" evidence="8">
    <location>
        <begin position="423"/>
        <end position="449"/>
    </location>
</feature>
<evidence type="ECO:0000259" key="9">
    <source>
        <dbReference type="PROSITE" id="PS50850"/>
    </source>
</evidence>
<feature type="transmembrane region" description="Helical" evidence="8">
    <location>
        <begin position="304"/>
        <end position="326"/>
    </location>
</feature>
<dbReference type="GeneID" id="11500683"/>
<dbReference type="Proteomes" id="UP000005627">
    <property type="component" value="Chromosome 3"/>
</dbReference>
<dbReference type="eggNOG" id="KOG0255">
    <property type="taxonomic scope" value="Eukaryota"/>
</dbReference>